<dbReference type="AlphaFoldDB" id="A0A1G4VFL3"/>
<proteinExistence type="predicted"/>
<accession>A0A1G4VFL3</accession>
<keyword evidence="1" id="KW-1133">Transmembrane helix</keyword>
<dbReference type="EMBL" id="FMTY01000002">
    <property type="protein sequence ID" value="SCX06022.1"/>
    <property type="molecule type" value="Genomic_DNA"/>
</dbReference>
<name>A0A1G4VFL3_9FLAO</name>
<reference evidence="2 3" key="1">
    <citation type="submission" date="2016-10" db="EMBL/GenBank/DDBJ databases">
        <authorList>
            <person name="de Groot N.N."/>
        </authorList>
    </citation>
    <scope>NUCLEOTIDE SEQUENCE [LARGE SCALE GENOMIC DNA]</scope>
    <source>
        <strain evidence="2 3">CGMCC 1.3801</strain>
    </source>
</reference>
<dbReference type="STRING" id="329186.SAMN02927925_00931"/>
<dbReference type="Proteomes" id="UP000182124">
    <property type="component" value="Unassembled WGS sequence"/>
</dbReference>
<evidence type="ECO:0000313" key="3">
    <source>
        <dbReference type="Proteomes" id="UP000182124"/>
    </source>
</evidence>
<keyword evidence="1" id="KW-0472">Membrane</keyword>
<evidence type="ECO:0000313" key="2">
    <source>
        <dbReference type="EMBL" id="SCX06022.1"/>
    </source>
</evidence>
<protein>
    <submittedName>
        <fullName evidence="2">Uncharacterized protein</fullName>
    </submittedName>
</protein>
<gene>
    <name evidence="2" type="ORF">SAMN02927925_00931</name>
</gene>
<evidence type="ECO:0000256" key="1">
    <source>
        <dbReference type="SAM" id="Phobius"/>
    </source>
</evidence>
<organism evidence="2 3">
    <name type="scientific">Flavobacterium saliperosum</name>
    <dbReference type="NCBI Taxonomy" id="329186"/>
    <lineage>
        <taxon>Bacteria</taxon>
        <taxon>Pseudomonadati</taxon>
        <taxon>Bacteroidota</taxon>
        <taxon>Flavobacteriia</taxon>
        <taxon>Flavobacteriales</taxon>
        <taxon>Flavobacteriaceae</taxon>
        <taxon>Flavobacterium</taxon>
    </lineage>
</organism>
<feature type="transmembrane region" description="Helical" evidence="1">
    <location>
        <begin position="6"/>
        <end position="26"/>
    </location>
</feature>
<keyword evidence="1" id="KW-0812">Transmembrane</keyword>
<sequence length="48" mass="5510">MFEKGGALKIFGIVLNFIAFFSRFASEKSGVVLKLMKKYYESILFLNI</sequence>